<evidence type="ECO:0000256" key="1">
    <source>
        <dbReference type="SAM" id="Phobius"/>
    </source>
</evidence>
<reference evidence="2" key="1">
    <citation type="submission" date="2021-02" db="EMBL/GenBank/DDBJ databases">
        <authorList>
            <person name="Nowell W R."/>
        </authorList>
    </citation>
    <scope>NUCLEOTIDE SEQUENCE</scope>
</reference>
<name>A0A815FVH6_9BILA</name>
<sequence>MYFRPIRLFKLFIIVICIIIITYEIYRLLLRPRKKLSMIRNADASSILLSKEGFEQHSYTLESFYISLPNFSDDEARNWFYSSSYYKINSKKCPQGSCEEKGVYFNDTKEHLSVNIFLIKNGLYVNDDCGYNYGNDAIQRTFKNSDEPTIIYDKAIIYTVPDGWSFQHFLDGIGPKLSHSKSYLQKYPDAKVIIIQGVRFDRSIKEIWSMLGLYLS</sequence>
<dbReference type="AlphaFoldDB" id="A0A815FVH6"/>
<proteinExistence type="predicted"/>
<protein>
    <submittedName>
        <fullName evidence="2">Uncharacterized protein</fullName>
    </submittedName>
</protein>
<dbReference type="EMBL" id="CAJNOT010002583">
    <property type="protein sequence ID" value="CAF1327887.1"/>
    <property type="molecule type" value="Genomic_DNA"/>
</dbReference>
<accession>A0A815FVH6</accession>
<organism evidence="2 3">
    <name type="scientific">Rotaria sordida</name>
    <dbReference type="NCBI Taxonomy" id="392033"/>
    <lineage>
        <taxon>Eukaryota</taxon>
        <taxon>Metazoa</taxon>
        <taxon>Spiralia</taxon>
        <taxon>Gnathifera</taxon>
        <taxon>Rotifera</taxon>
        <taxon>Eurotatoria</taxon>
        <taxon>Bdelloidea</taxon>
        <taxon>Philodinida</taxon>
        <taxon>Philodinidae</taxon>
        <taxon>Rotaria</taxon>
    </lineage>
</organism>
<gene>
    <name evidence="2" type="ORF">ZHD862_LOCUS29363</name>
</gene>
<dbReference type="Proteomes" id="UP000663864">
    <property type="component" value="Unassembled WGS sequence"/>
</dbReference>
<feature type="transmembrane region" description="Helical" evidence="1">
    <location>
        <begin position="6"/>
        <end position="30"/>
    </location>
</feature>
<keyword evidence="1" id="KW-1133">Transmembrane helix</keyword>
<evidence type="ECO:0000313" key="2">
    <source>
        <dbReference type="EMBL" id="CAF1327887.1"/>
    </source>
</evidence>
<keyword evidence="1" id="KW-0472">Membrane</keyword>
<keyword evidence="1" id="KW-0812">Transmembrane</keyword>
<evidence type="ECO:0000313" key="3">
    <source>
        <dbReference type="Proteomes" id="UP000663864"/>
    </source>
</evidence>
<comment type="caution">
    <text evidence="2">The sequence shown here is derived from an EMBL/GenBank/DDBJ whole genome shotgun (WGS) entry which is preliminary data.</text>
</comment>